<keyword evidence="3" id="KW-1185">Reference proteome</keyword>
<proteinExistence type="predicted"/>
<dbReference type="Proteomes" id="UP000582646">
    <property type="component" value="Unassembled WGS sequence"/>
</dbReference>
<keyword evidence="1" id="KW-0812">Transmembrane</keyword>
<evidence type="ECO:0000313" key="3">
    <source>
        <dbReference type="Proteomes" id="UP000582646"/>
    </source>
</evidence>
<feature type="transmembrane region" description="Helical" evidence="1">
    <location>
        <begin position="21"/>
        <end position="43"/>
    </location>
</feature>
<evidence type="ECO:0000256" key="1">
    <source>
        <dbReference type="SAM" id="Phobius"/>
    </source>
</evidence>
<dbReference type="AlphaFoldDB" id="A0A846X9C8"/>
<reference evidence="2 3" key="1">
    <citation type="submission" date="2020-04" db="EMBL/GenBank/DDBJ databases">
        <title>MicrobeNet Type strains.</title>
        <authorList>
            <person name="Nicholson A.C."/>
        </authorList>
    </citation>
    <scope>NUCLEOTIDE SEQUENCE [LARGE SCALE GENOMIC DNA]</scope>
    <source>
        <strain evidence="2 3">DSM 44113</strain>
    </source>
</reference>
<feature type="transmembrane region" description="Helical" evidence="1">
    <location>
        <begin position="72"/>
        <end position="93"/>
    </location>
</feature>
<sequence length="108" mass="11974">MIAELRAVEERTQGALKLSHAMRAAAAMVPFAAALAMVMVFLVPLSEILGVGPVTRWIWIEFSTTESIGTRVLIIVTMAAMTVGVVWAVYRLGLALTRRYQRLIEDER</sequence>
<accession>A0A846X9C8</accession>
<protein>
    <submittedName>
        <fullName evidence="2">Uncharacterized protein</fullName>
    </submittedName>
</protein>
<dbReference type="EMBL" id="JAAXOQ010000047">
    <property type="protein sequence ID" value="NKY20869.1"/>
    <property type="molecule type" value="Genomic_DNA"/>
</dbReference>
<keyword evidence="1" id="KW-1133">Transmembrane helix</keyword>
<keyword evidence="1" id="KW-0472">Membrane</keyword>
<dbReference type="RefSeq" id="WP_168547774.1">
    <property type="nucleotide sequence ID" value="NZ_BAAAKS010000023.1"/>
</dbReference>
<evidence type="ECO:0000313" key="2">
    <source>
        <dbReference type="EMBL" id="NKY20869.1"/>
    </source>
</evidence>
<name>A0A846X9C8_9ACTN</name>
<gene>
    <name evidence="2" type="ORF">HF999_21160</name>
</gene>
<organism evidence="2 3">
    <name type="scientific">Tsukamurella spumae</name>
    <dbReference type="NCBI Taxonomy" id="44753"/>
    <lineage>
        <taxon>Bacteria</taxon>
        <taxon>Bacillati</taxon>
        <taxon>Actinomycetota</taxon>
        <taxon>Actinomycetes</taxon>
        <taxon>Mycobacteriales</taxon>
        <taxon>Tsukamurellaceae</taxon>
        <taxon>Tsukamurella</taxon>
    </lineage>
</organism>
<comment type="caution">
    <text evidence="2">The sequence shown here is derived from an EMBL/GenBank/DDBJ whole genome shotgun (WGS) entry which is preliminary data.</text>
</comment>